<keyword evidence="3 6" id="KW-0812">Transmembrane</keyword>
<dbReference type="Pfam" id="PF07690">
    <property type="entry name" value="MFS_1"/>
    <property type="match status" value="1"/>
</dbReference>
<dbReference type="InterPro" id="IPR020846">
    <property type="entry name" value="MFS_dom"/>
</dbReference>
<dbReference type="PANTHER" id="PTHR23513">
    <property type="entry name" value="INTEGRAL MEMBRANE EFFLUX PROTEIN-RELATED"/>
    <property type="match status" value="1"/>
</dbReference>
<dbReference type="InterPro" id="IPR011701">
    <property type="entry name" value="MFS"/>
</dbReference>
<evidence type="ECO:0000256" key="5">
    <source>
        <dbReference type="ARBA" id="ARBA00023136"/>
    </source>
</evidence>
<dbReference type="GO" id="GO:0022857">
    <property type="term" value="F:transmembrane transporter activity"/>
    <property type="evidence" value="ECO:0007669"/>
    <property type="project" value="InterPro"/>
</dbReference>
<dbReference type="PROSITE" id="PS50850">
    <property type="entry name" value="MFS"/>
    <property type="match status" value="1"/>
</dbReference>
<comment type="subcellular location">
    <subcellularLocation>
        <location evidence="1">Cell membrane</location>
        <topology evidence="1">Multi-pass membrane protein</topology>
    </subcellularLocation>
</comment>
<dbReference type="InterPro" id="IPR036259">
    <property type="entry name" value="MFS_trans_sf"/>
</dbReference>
<organism evidence="8 9">
    <name type="scientific">Streptomyces hainanensis</name>
    <dbReference type="NCBI Taxonomy" id="402648"/>
    <lineage>
        <taxon>Bacteria</taxon>
        <taxon>Bacillati</taxon>
        <taxon>Actinomycetota</taxon>
        <taxon>Actinomycetes</taxon>
        <taxon>Kitasatosporales</taxon>
        <taxon>Streptomycetaceae</taxon>
        <taxon>Streptomyces</taxon>
    </lineage>
</organism>
<feature type="non-terminal residue" evidence="8">
    <location>
        <position position="1"/>
    </location>
</feature>
<name>A0A4R4S8W0_9ACTN</name>
<dbReference type="GO" id="GO:0005886">
    <property type="term" value="C:plasma membrane"/>
    <property type="evidence" value="ECO:0007669"/>
    <property type="project" value="UniProtKB-SubCell"/>
</dbReference>
<keyword evidence="4 6" id="KW-1133">Transmembrane helix</keyword>
<evidence type="ECO:0000313" key="8">
    <source>
        <dbReference type="EMBL" id="TDC59478.1"/>
    </source>
</evidence>
<reference evidence="8 9" key="1">
    <citation type="submission" date="2019-03" db="EMBL/GenBank/DDBJ databases">
        <title>Draft genome sequences of novel Actinobacteria.</title>
        <authorList>
            <person name="Sahin N."/>
            <person name="Ay H."/>
            <person name="Saygin H."/>
        </authorList>
    </citation>
    <scope>NUCLEOTIDE SEQUENCE [LARGE SCALE GENOMIC DNA]</scope>
    <source>
        <strain evidence="8 9">DSM 41900</strain>
    </source>
</reference>
<dbReference type="SUPFAM" id="SSF103473">
    <property type="entry name" value="MFS general substrate transporter"/>
    <property type="match status" value="1"/>
</dbReference>
<dbReference type="Proteomes" id="UP000295345">
    <property type="component" value="Unassembled WGS sequence"/>
</dbReference>
<evidence type="ECO:0000256" key="4">
    <source>
        <dbReference type="ARBA" id="ARBA00022989"/>
    </source>
</evidence>
<evidence type="ECO:0000256" key="3">
    <source>
        <dbReference type="ARBA" id="ARBA00022692"/>
    </source>
</evidence>
<feature type="transmembrane region" description="Helical" evidence="6">
    <location>
        <begin position="141"/>
        <end position="164"/>
    </location>
</feature>
<feature type="domain" description="Major facilitator superfamily (MFS) profile" evidence="7">
    <location>
        <begin position="21"/>
        <end position="210"/>
    </location>
</feature>
<keyword evidence="5 6" id="KW-0472">Membrane</keyword>
<comment type="caution">
    <text evidence="8">The sequence shown here is derived from an EMBL/GenBank/DDBJ whole genome shotgun (WGS) entry which is preliminary data.</text>
</comment>
<sequence length="210" mass="20455">APPTGGGLRAGLAQVATRPALRGPLVANTLFLTANAGLTALLVPLLVTRLDAPGHAVGYLISGLGAGFLLGATLTGPTLARLGTLRTLLLARIGTGVAFFALANAPALPAAVLAAGLVGVPGSMLLITVQSHLQHTVPAGLLGRVTALFLAADSLAAILGGLAAPALAAALGLGFALNALSALALVPALTPLAVAARGQVRKTRKFGGGS</sequence>
<keyword evidence="2" id="KW-1003">Cell membrane</keyword>
<keyword evidence="9" id="KW-1185">Reference proteome</keyword>
<evidence type="ECO:0000256" key="2">
    <source>
        <dbReference type="ARBA" id="ARBA00022475"/>
    </source>
</evidence>
<evidence type="ECO:0000256" key="1">
    <source>
        <dbReference type="ARBA" id="ARBA00004651"/>
    </source>
</evidence>
<proteinExistence type="predicted"/>
<dbReference type="Gene3D" id="1.20.1250.20">
    <property type="entry name" value="MFS general substrate transporter like domains"/>
    <property type="match status" value="1"/>
</dbReference>
<feature type="transmembrane region" description="Helical" evidence="6">
    <location>
        <begin position="25"/>
        <end position="47"/>
    </location>
</feature>
<dbReference type="PANTHER" id="PTHR23513:SF6">
    <property type="entry name" value="MAJOR FACILITATOR SUPERFAMILY ASSOCIATED DOMAIN-CONTAINING PROTEIN"/>
    <property type="match status" value="1"/>
</dbReference>
<evidence type="ECO:0000313" key="9">
    <source>
        <dbReference type="Proteomes" id="UP000295345"/>
    </source>
</evidence>
<evidence type="ECO:0000259" key="7">
    <source>
        <dbReference type="PROSITE" id="PS50850"/>
    </source>
</evidence>
<dbReference type="EMBL" id="SMKI01000888">
    <property type="protein sequence ID" value="TDC59478.1"/>
    <property type="molecule type" value="Genomic_DNA"/>
</dbReference>
<gene>
    <name evidence="8" type="ORF">E1283_36640</name>
</gene>
<feature type="transmembrane region" description="Helical" evidence="6">
    <location>
        <begin position="170"/>
        <end position="196"/>
    </location>
</feature>
<evidence type="ECO:0000256" key="6">
    <source>
        <dbReference type="SAM" id="Phobius"/>
    </source>
</evidence>
<feature type="transmembrane region" description="Helical" evidence="6">
    <location>
        <begin position="111"/>
        <end position="129"/>
    </location>
</feature>
<protein>
    <recommendedName>
        <fullName evidence="7">Major facilitator superfamily (MFS) profile domain-containing protein</fullName>
    </recommendedName>
</protein>
<dbReference type="AlphaFoldDB" id="A0A4R4S8W0"/>
<feature type="transmembrane region" description="Helical" evidence="6">
    <location>
        <begin position="59"/>
        <end position="80"/>
    </location>
</feature>
<accession>A0A4R4S8W0</accession>
<dbReference type="RefSeq" id="WP_165956387.1">
    <property type="nucleotide sequence ID" value="NZ_SMKI01000888.1"/>
</dbReference>